<dbReference type="InterPro" id="IPR000731">
    <property type="entry name" value="SSD"/>
</dbReference>
<gene>
    <name evidence="10" type="ORF">TCAL_06908</name>
</gene>
<dbReference type="STRING" id="6832.A0A553PLP0"/>
<feature type="region of interest" description="Disordered" evidence="7">
    <location>
        <begin position="1051"/>
        <end position="1102"/>
    </location>
</feature>
<dbReference type="GO" id="GO:0016020">
    <property type="term" value="C:membrane"/>
    <property type="evidence" value="ECO:0007669"/>
    <property type="project" value="UniProtKB-SubCell"/>
</dbReference>
<evidence type="ECO:0000256" key="2">
    <source>
        <dbReference type="ARBA" id="ARBA00022692"/>
    </source>
</evidence>
<dbReference type="SUPFAM" id="SSF82866">
    <property type="entry name" value="Multidrug efflux transporter AcrB transmembrane domain"/>
    <property type="match status" value="2"/>
</dbReference>
<feature type="transmembrane region" description="Helical" evidence="8">
    <location>
        <begin position="331"/>
        <end position="350"/>
    </location>
</feature>
<evidence type="ECO:0000256" key="6">
    <source>
        <dbReference type="ARBA" id="ARBA00038046"/>
    </source>
</evidence>
<dbReference type="GO" id="GO:0022857">
    <property type="term" value="F:transmembrane transporter activity"/>
    <property type="evidence" value="ECO:0007669"/>
    <property type="project" value="TreeGrafter"/>
</dbReference>
<keyword evidence="3 8" id="KW-1133">Transmembrane helix</keyword>
<dbReference type="PROSITE" id="PS50156">
    <property type="entry name" value="SSD"/>
    <property type="match status" value="2"/>
</dbReference>
<dbReference type="Gene3D" id="1.20.1640.10">
    <property type="entry name" value="Multidrug efflux transporter AcrB transmembrane domain"/>
    <property type="match status" value="2"/>
</dbReference>
<keyword evidence="4 8" id="KW-0472">Membrane</keyword>
<evidence type="ECO:0000256" key="1">
    <source>
        <dbReference type="ARBA" id="ARBA00004141"/>
    </source>
</evidence>
<evidence type="ECO:0000313" key="10">
    <source>
        <dbReference type="EMBL" id="TRY78598.1"/>
    </source>
</evidence>
<feature type="transmembrane region" description="Helical" evidence="8">
    <location>
        <begin position="221"/>
        <end position="242"/>
    </location>
</feature>
<accession>A0A553PLP0</accession>
<sequence>MQLLEVIWIMKFRGRDLFTHDNVMSMCTVESTHLRDAPQFKDLCETQGPVDCCPGWNLGGYIALLNNRSSCFGITPEDVQYTKELLYLCSRYYHNGDLFPDCMHSQRHCRHIPKLCATYNAVYNIFHFLTDDQFMARDIPLNRTRLTYAMAFLPIARSSATLDYFHAISKETITDGRTKVVAMDFGLKETLFDEYLFEDAVYLGVAGGLIVLAILVYTQSFFLTLTTTLSIVFSLSLAYFLYSMLFGIDFFPFMNILAAVIAIGVGADDTFILVKSWSMQKPDPNLSLPDQMEKLVLNTLQHSTLSMLVTSLTTAMAFFASYISSITAIKCFSIFAGLAIMCNFLLMISWTPASLVVYQRYCQTTCCCCLIPTPGIQRIDTCRLGQILCSARTSINGWCRGLFERRLPHVIMLPRYLWVGALGSLFVGSVIVVLYRPGLRLPDKEQFQLFNANHIFERYDMFYKKFFAFEQSVTRDISMRMPLRFLWGVKSIDNGDNLNPADMGSLVLDPGFDLTTPDAQRWMLKFCHDARKQSFYSHTMGPQLSNCFMETFKKWMDRRCNDTLSGKDKTPCCQATKFPYPNNVFEKCLVLAIGDLYATPTDFWIPGVAGPKFNITTSKVQAMIVEYDAWQIFSYSHHEMSEFYHGVNNWFSDMARTAPPELQGGFFVSYLSFYDVQSSLSRDTLVAIALALMVAVLVLFICTFNVFLSLISVLTVCAIIFVSIAILVLLGWKLNILESVAITFAIGLSVDFTLHYSIMYRQSIDSDSELNVIYSVTNMSAPITMAALTTMIAGLCLIPSRVLAYIQIGTFIVIVMTISWLYSTFFFQSILRIIGPTRSCWAGNSDLAVSVKDYYVDCCETDHCTETGSSEDVSAAGNGRKEVLQQMMPSQPVQTVFALSDNEEPSLTIVSNSSLPRTTKVPKTPNQQIVTLGHAYYGDRGTVSTYDIHILPTEGNFPGQHQVIDVAPPPKHVPVDGSATLPMPEKQPRENGRKRSSSKTQRRSLADVPANPMSHKVSNQSIYASQLCETALIHSGSPTIRADVDLLKTTGSRSSRTSRKQWPNVSEVRGLKENPTRKCSLATPPSLEAQPRRSRQKSLPTNSILDDNHEVETDFGTKEPDPLMSPERVIVPKDKKSALKGAKSKRQAAMILHRRKNSYKQAQEREFIDDWLGAQERRKSIGHLEDEISRYTPEVKPRTSSSLGNILQADDEIGRFRPLQPSPSTQTVIRIPIASLEPAGHLPGGHDLKDPRRSQKLKSSYHYERHPLSHSTTTILDSTKDPRPILPNRSPGTPDVWVPRSIKA</sequence>
<evidence type="ECO:0000256" key="8">
    <source>
        <dbReference type="SAM" id="Phobius"/>
    </source>
</evidence>
<evidence type="ECO:0000259" key="9">
    <source>
        <dbReference type="PROSITE" id="PS50156"/>
    </source>
</evidence>
<organism evidence="10 11">
    <name type="scientific">Tigriopus californicus</name>
    <name type="common">Marine copepod</name>
    <dbReference type="NCBI Taxonomy" id="6832"/>
    <lineage>
        <taxon>Eukaryota</taxon>
        <taxon>Metazoa</taxon>
        <taxon>Ecdysozoa</taxon>
        <taxon>Arthropoda</taxon>
        <taxon>Crustacea</taxon>
        <taxon>Multicrustacea</taxon>
        <taxon>Hexanauplia</taxon>
        <taxon>Copepoda</taxon>
        <taxon>Harpacticoida</taxon>
        <taxon>Harpacticidae</taxon>
        <taxon>Tigriopus</taxon>
    </lineage>
</organism>
<feature type="transmembrane region" description="Helical" evidence="8">
    <location>
        <begin position="685"/>
        <end position="707"/>
    </location>
</feature>
<evidence type="ECO:0000313" key="11">
    <source>
        <dbReference type="Proteomes" id="UP000318571"/>
    </source>
</evidence>
<feature type="domain" description="SSD" evidence="9">
    <location>
        <begin position="708"/>
        <end position="833"/>
    </location>
</feature>
<keyword evidence="5" id="KW-0325">Glycoprotein</keyword>
<feature type="transmembrane region" description="Helical" evidence="8">
    <location>
        <begin position="416"/>
        <end position="435"/>
    </location>
</feature>
<feature type="region of interest" description="Disordered" evidence="7">
    <location>
        <begin position="1237"/>
        <end position="1304"/>
    </location>
</feature>
<comment type="similarity">
    <text evidence="6">Belongs to the dispatched family.</text>
</comment>
<evidence type="ECO:0000256" key="7">
    <source>
        <dbReference type="SAM" id="MobiDB-lite"/>
    </source>
</evidence>
<dbReference type="Proteomes" id="UP000318571">
    <property type="component" value="Chromosome 11"/>
</dbReference>
<evidence type="ECO:0000256" key="4">
    <source>
        <dbReference type="ARBA" id="ARBA00023136"/>
    </source>
</evidence>
<evidence type="ECO:0000256" key="3">
    <source>
        <dbReference type="ARBA" id="ARBA00022989"/>
    </source>
</evidence>
<feature type="compositionally biased region" description="Basic and acidic residues" evidence="7">
    <location>
        <begin position="1244"/>
        <end position="1253"/>
    </location>
</feature>
<comment type="subcellular location">
    <subcellularLocation>
        <location evidence="1">Membrane</location>
        <topology evidence="1">Multi-pass membrane protein</topology>
    </subcellularLocation>
</comment>
<feature type="region of interest" description="Disordered" evidence="7">
    <location>
        <begin position="960"/>
        <end position="1017"/>
    </location>
</feature>
<dbReference type="EMBL" id="VCGU01000003">
    <property type="protein sequence ID" value="TRY78598.1"/>
    <property type="molecule type" value="Genomic_DNA"/>
</dbReference>
<feature type="transmembrane region" description="Helical" evidence="8">
    <location>
        <begin position="305"/>
        <end position="324"/>
    </location>
</feature>
<dbReference type="OMA" id="IDRTPCC"/>
<dbReference type="PANTHER" id="PTHR45951">
    <property type="entry name" value="PROTEIN DISPATCHED-RELATED"/>
    <property type="match status" value="1"/>
</dbReference>
<feature type="transmembrane region" description="Helical" evidence="8">
    <location>
        <begin position="195"/>
        <end position="215"/>
    </location>
</feature>
<dbReference type="GO" id="GO:0007224">
    <property type="term" value="P:smoothened signaling pathway"/>
    <property type="evidence" value="ECO:0007669"/>
    <property type="project" value="TreeGrafter"/>
</dbReference>
<dbReference type="InterPro" id="IPR052081">
    <property type="entry name" value="Dispatched_Hh_regulator"/>
</dbReference>
<feature type="transmembrane region" description="Helical" evidence="8">
    <location>
        <begin position="772"/>
        <end position="795"/>
    </location>
</feature>
<keyword evidence="11" id="KW-1185">Reference proteome</keyword>
<evidence type="ECO:0000256" key="5">
    <source>
        <dbReference type="ARBA" id="ARBA00023180"/>
    </source>
</evidence>
<dbReference type="Pfam" id="PF03176">
    <property type="entry name" value="MMPL"/>
    <property type="match status" value="1"/>
</dbReference>
<reference evidence="10 11" key="1">
    <citation type="journal article" date="2018" name="Nat. Ecol. Evol.">
        <title>Genomic signatures of mitonuclear coevolution across populations of Tigriopus californicus.</title>
        <authorList>
            <person name="Barreto F.S."/>
            <person name="Watson E.T."/>
            <person name="Lima T.G."/>
            <person name="Willett C.S."/>
            <person name="Edmands S."/>
            <person name="Li W."/>
            <person name="Burton R.S."/>
        </authorList>
    </citation>
    <scope>NUCLEOTIDE SEQUENCE [LARGE SCALE GENOMIC DNA]</scope>
    <source>
        <strain evidence="10 11">San Diego</strain>
    </source>
</reference>
<dbReference type="Pfam" id="PF12349">
    <property type="entry name" value="Sterol-sensing"/>
    <property type="match status" value="1"/>
</dbReference>
<feature type="transmembrane region" description="Helical" evidence="8">
    <location>
        <begin position="713"/>
        <end position="732"/>
    </location>
</feature>
<dbReference type="InterPro" id="IPR004869">
    <property type="entry name" value="MMPL_dom"/>
</dbReference>
<feature type="transmembrane region" description="Helical" evidence="8">
    <location>
        <begin position="254"/>
        <end position="274"/>
    </location>
</feature>
<name>A0A553PLP0_TIGCA</name>
<dbReference type="PANTHER" id="PTHR45951:SF3">
    <property type="entry name" value="PROTEIN DISPATCHED"/>
    <property type="match status" value="1"/>
</dbReference>
<feature type="domain" description="SSD" evidence="9">
    <location>
        <begin position="203"/>
        <end position="357"/>
    </location>
</feature>
<feature type="transmembrane region" description="Helical" evidence="8">
    <location>
        <begin position="739"/>
        <end position="760"/>
    </location>
</feature>
<protein>
    <recommendedName>
        <fullName evidence="9">SSD domain-containing protein</fullName>
    </recommendedName>
</protein>
<comment type="caution">
    <text evidence="10">The sequence shown here is derived from an EMBL/GenBank/DDBJ whole genome shotgun (WGS) entry which is preliminary data.</text>
</comment>
<keyword evidence="2 8" id="KW-0812">Transmembrane</keyword>
<dbReference type="InterPro" id="IPR053958">
    <property type="entry name" value="HMGCR/SNAP/NPC1-like_SSD"/>
</dbReference>
<feature type="transmembrane region" description="Helical" evidence="8">
    <location>
        <begin position="802"/>
        <end position="822"/>
    </location>
</feature>
<proteinExistence type="inferred from homology"/>